<dbReference type="AlphaFoldDB" id="A0A929B588"/>
<evidence type="ECO:0000313" key="4">
    <source>
        <dbReference type="Proteomes" id="UP000598360"/>
    </source>
</evidence>
<dbReference type="InterPro" id="IPR004401">
    <property type="entry name" value="YbaB/EbfC"/>
</dbReference>
<name>A0A929B588_9PSEU</name>
<proteinExistence type="predicted"/>
<evidence type="ECO:0000313" key="3">
    <source>
        <dbReference type="EMBL" id="MBE9373424.1"/>
    </source>
</evidence>
<feature type="compositionally biased region" description="Acidic residues" evidence="2">
    <location>
        <begin position="119"/>
        <end position="130"/>
    </location>
</feature>
<dbReference type="Gene3D" id="3.30.1310.10">
    <property type="entry name" value="Nucleoid-associated protein YbaB-like domain"/>
    <property type="match status" value="1"/>
</dbReference>
<protein>
    <submittedName>
        <fullName evidence="3">YbaB/EbfC family nucleoid-associated protein</fullName>
    </submittedName>
</protein>
<dbReference type="RefSeq" id="WP_193926870.1">
    <property type="nucleotide sequence ID" value="NZ_JADEYC010000005.1"/>
</dbReference>
<dbReference type="SUPFAM" id="SSF82607">
    <property type="entry name" value="YbaB-like"/>
    <property type="match status" value="1"/>
</dbReference>
<reference evidence="3" key="1">
    <citation type="submission" date="2020-10" db="EMBL/GenBank/DDBJ databases">
        <title>Diversity and distribution of actinomycetes associated with coral in the coast of Hainan.</title>
        <authorList>
            <person name="Li F."/>
        </authorList>
    </citation>
    <scope>NUCLEOTIDE SEQUENCE</scope>
    <source>
        <strain evidence="3">HNM0983</strain>
    </source>
</reference>
<feature type="coiled-coil region" evidence="1">
    <location>
        <begin position="10"/>
        <end position="37"/>
    </location>
</feature>
<comment type="caution">
    <text evidence="3">The sequence shown here is derived from an EMBL/GenBank/DDBJ whole genome shotgun (WGS) entry which is preliminary data.</text>
</comment>
<evidence type="ECO:0000256" key="1">
    <source>
        <dbReference type="SAM" id="Coils"/>
    </source>
</evidence>
<organism evidence="3 4">
    <name type="scientific">Saccharopolyspora montiporae</name>
    <dbReference type="NCBI Taxonomy" id="2781240"/>
    <lineage>
        <taxon>Bacteria</taxon>
        <taxon>Bacillati</taxon>
        <taxon>Actinomycetota</taxon>
        <taxon>Actinomycetes</taxon>
        <taxon>Pseudonocardiales</taxon>
        <taxon>Pseudonocardiaceae</taxon>
        <taxon>Saccharopolyspora</taxon>
    </lineage>
</organism>
<dbReference type="GO" id="GO:0003677">
    <property type="term" value="F:DNA binding"/>
    <property type="evidence" value="ECO:0007669"/>
    <property type="project" value="InterPro"/>
</dbReference>
<dbReference type="InterPro" id="IPR036894">
    <property type="entry name" value="YbaB-like_sf"/>
</dbReference>
<sequence length="136" mass="14794">MDDRSPEEFLTDLQERADEMTRQSQQLQDQLGSMAETASDGGISVTVGANGALQDLQIDQRAMQRGPTELRTTILRLAGEAQANVAHQVVQAVEPFTGSTGMEFLRTQLPAEPQAPDQDPADDPGTDDEPPQSFLR</sequence>
<accession>A0A929B588</accession>
<dbReference type="Pfam" id="PF02575">
    <property type="entry name" value="YbaB_DNA_bd"/>
    <property type="match status" value="1"/>
</dbReference>
<gene>
    <name evidence="3" type="ORF">IQ251_03080</name>
</gene>
<evidence type="ECO:0000256" key="2">
    <source>
        <dbReference type="SAM" id="MobiDB-lite"/>
    </source>
</evidence>
<feature type="region of interest" description="Disordered" evidence="2">
    <location>
        <begin position="101"/>
        <end position="136"/>
    </location>
</feature>
<dbReference type="Proteomes" id="UP000598360">
    <property type="component" value="Unassembled WGS sequence"/>
</dbReference>
<keyword evidence="4" id="KW-1185">Reference proteome</keyword>
<dbReference type="EMBL" id="JADEYC010000005">
    <property type="protein sequence ID" value="MBE9373424.1"/>
    <property type="molecule type" value="Genomic_DNA"/>
</dbReference>
<keyword evidence="1" id="KW-0175">Coiled coil</keyword>